<keyword evidence="2" id="KW-1185">Reference proteome</keyword>
<sequence length="145" mass="15623">MTQAKIGDIVRIHYTGMLADGTTFDSSKEREPLQIEIGAGKVLSGLDKQIVGMNVGDIQTIEIPAEDAFGPHDPRKIQTVPRSKVPSDMDVRPGMQLQAESSGGTPMTLNVVDVNSEEITVDANHPLAGRDVVFEVELTEIVRAA</sequence>
<dbReference type="EMBL" id="CP104972">
    <property type="protein sequence ID" value="UXN58708.1"/>
    <property type="molecule type" value="Genomic_DNA"/>
</dbReference>
<gene>
    <name evidence="1" type="ORF">N8E88_12100</name>
</gene>
<accession>A0ACD4CYS5</accession>
<evidence type="ECO:0000313" key="1">
    <source>
        <dbReference type="EMBL" id="UXN58708.1"/>
    </source>
</evidence>
<name>A0ACD4CYS5_9HYPH</name>
<organism evidence="1 2">
    <name type="scientific">Phyllobacterium zundukense</name>
    <dbReference type="NCBI Taxonomy" id="1867719"/>
    <lineage>
        <taxon>Bacteria</taxon>
        <taxon>Pseudomonadati</taxon>
        <taxon>Pseudomonadota</taxon>
        <taxon>Alphaproteobacteria</taxon>
        <taxon>Hyphomicrobiales</taxon>
        <taxon>Phyllobacteriaceae</taxon>
        <taxon>Phyllobacterium</taxon>
    </lineage>
</organism>
<keyword evidence="1" id="KW-0413">Isomerase</keyword>
<keyword evidence="1" id="KW-0614">Plasmid</keyword>
<proteinExistence type="predicted"/>
<evidence type="ECO:0000313" key="2">
    <source>
        <dbReference type="Proteomes" id="UP001061991"/>
    </source>
</evidence>
<geneLocation type="plasmid" evidence="1 2">
    <name>p_unnamed1</name>
</geneLocation>
<protein>
    <submittedName>
        <fullName evidence="1">Peptidylprolyl isomerase</fullName>
    </submittedName>
</protein>
<dbReference type="Proteomes" id="UP001061991">
    <property type="component" value="Plasmid p_unnamed1"/>
</dbReference>
<reference evidence="1" key="1">
    <citation type="submission" date="2022-09" db="EMBL/GenBank/DDBJ databases">
        <title>Interaction between co-microsymbionts with complementary sets of symbiotic genes in legume-rhizobium systems.</title>
        <authorList>
            <person name="Safronova V."/>
            <person name="Sazanova A."/>
            <person name="Afonin A."/>
            <person name="Chirak E."/>
        </authorList>
    </citation>
    <scope>NUCLEOTIDE SEQUENCE</scope>
    <source>
        <strain evidence="1">A18/3m</strain>
    </source>
</reference>